<dbReference type="EMBL" id="LUGG01000007">
    <property type="protein sequence ID" value="OBZ72999.1"/>
    <property type="molecule type" value="Genomic_DNA"/>
</dbReference>
<sequence>MYSPSLELEPSSPFECRRALSEDVAGIGDAQLGSNASPRVEFLSSYSENGQLARSYSSSSFSDDPAPTVRDFIELRTENRMLRNLVHRFISTMPGLAAESGNVLLPNITPPSMSSSSASASASASASTSSSDLPGSLPSPASSLLIRPLHSPPDRQRYPNVKIWRAREKSEAGNATTITKHPHHKSFDPDSEPNTVFPFVEDEHGQIMPQYRLDELRRRASQLFNELLTFGWAVKSWGKISITPRVMSKANSNMNFQSFSCATSRRTGKFKLLSVPSILHGTKEFGAVSERVSLARRLTWRLRSLH</sequence>
<feature type="compositionally biased region" description="Low complexity" evidence="1">
    <location>
        <begin position="111"/>
        <end position="145"/>
    </location>
</feature>
<evidence type="ECO:0000313" key="2">
    <source>
        <dbReference type="EMBL" id="OBZ72999.1"/>
    </source>
</evidence>
<dbReference type="OrthoDB" id="3235325at2759"/>
<accession>A0A1C7M9F0</accession>
<evidence type="ECO:0000256" key="1">
    <source>
        <dbReference type="SAM" id="MobiDB-lite"/>
    </source>
</evidence>
<feature type="region of interest" description="Disordered" evidence="1">
    <location>
        <begin position="111"/>
        <end position="190"/>
    </location>
</feature>
<name>A0A1C7M9F0_GRIFR</name>
<reference evidence="2 3" key="1">
    <citation type="submission" date="2016-03" db="EMBL/GenBank/DDBJ databases">
        <title>Whole genome sequencing of Grifola frondosa 9006-11.</title>
        <authorList>
            <person name="Min B."/>
            <person name="Park H."/>
            <person name="Kim J.-G."/>
            <person name="Cho H."/>
            <person name="Oh Y.-L."/>
            <person name="Kong W.-S."/>
            <person name="Choi I.-G."/>
        </authorList>
    </citation>
    <scope>NUCLEOTIDE SEQUENCE [LARGE SCALE GENOMIC DNA]</scope>
    <source>
        <strain evidence="2 3">9006-11</strain>
    </source>
</reference>
<gene>
    <name evidence="2" type="ORF">A0H81_07202</name>
</gene>
<keyword evidence="3" id="KW-1185">Reference proteome</keyword>
<dbReference type="Proteomes" id="UP000092993">
    <property type="component" value="Unassembled WGS sequence"/>
</dbReference>
<protein>
    <submittedName>
        <fullName evidence="2">Uncharacterized protein</fullName>
    </submittedName>
</protein>
<dbReference type="AlphaFoldDB" id="A0A1C7M9F0"/>
<comment type="caution">
    <text evidence="2">The sequence shown here is derived from an EMBL/GenBank/DDBJ whole genome shotgun (WGS) entry which is preliminary data.</text>
</comment>
<organism evidence="2 3">
    <name type="scientific">Grifola frondosa</name>
    <name type="common">Maitake</name>
    <name type="synonym">Polyporus frondosus</name>
    <dbReference type="NCBI Taxonomy" id="5627"/>
    <lineage>
        <taxon>Eukaryota</taxon>
        <taxon>Fungi</taxon>
        <taxon>Dikarya</taxon>
        <taxon>Basidiomycota</taxon>
        <taxon>Agaricomycotina</taxon>
        <taxon>Agaricomycetes</taxon>
        <taxon>Polyporales</taxon>
        <taxon>Grifolaceae</taxon>
        <taxon>Grifola</taxon>
    </lineage>
</organism>
<evidence type="ECO:0000313" key="3">
    <source>
        <dbReference type="Proteomes" id="UP000092993"/>
    </source>
</evidence>
<proteinExistence type="predicted"/>